<comment type="caution">
    <text evidence="2">The sequence shown here is derived from an EMBL/GenBank/DDBJ whole genome shotgun (WGS) entry which is preliminary data.</text>
</comment>
<dbReference type="AlphaFoldDB" id="A0A6N9YL10"/>
<reference evidence="2 3" key="1">
    <citation type="submission" date="2020-02" db="EMBL/GenBank/DDBJ databases">
        <authorList>
            <person name="Li X.-J."/>
            <person name="Feng X.-M."/>
        </authorList>
    </citation>
    <scope>NUCLEOTIDE SEQUENCE [LARGE SCALE GENOMIC DNA]</scope>
    <source>
        <strain evidence="2 3">CGMCC 4.7225</strain>
    </source>
</reference>
<evidence type="ECO:0000313" key="3">
    <source>
        <dbReference type="Proteomes" id="UP000469185"/>
    </source>
</evidence>
<name>A0A6N9YL10_9ACTN</name>
<dbReference type="EMBL" id="JAAGOB010000005">
    <property type="protein sequence ID" value="NED95761.1"/>
    <property type="molecule type" value="Genomic_DNA"/>
</dbReference>
<evidence type="ECO:0000259" key="1">
    <source>
        <dbReference type="PROSITE" id="PS51459"/>
    </source>
</evidence>
<feature type="domain" description="Fido" evidence="1">
    <location>
        <begin position="89"/>
        <end position="217"/>
    </location>
</feature>
<proteinExistence type="predicted"/>
<keyword evidence="3" id="KW-1185">Reference proteome</keyword>
<dbReference type="PROSITE" id="PS51459">
    <property type="entry name" value="FIDO"/>
    <property type="match status" value="1"/>
</dbReference>
<dbReference type="InterPro" id="IPR003812">
    <property type="entry name" value="Fido"/>
</dbReference>
<dbReference type="RefSeq" id="WP_163818545.1">
    <property type="nucleotide sequence ID" value="NZ_JAAGOB010000005.1"/>
</dbReference>
<evidence type="ECO:0000313" key="2">
    <source>
        <dbReference type="EMBL" id="NED95761.1"/>
    </source>
</evidence>
<organism evidence="2 3">
    <name type="scientific">Phytoactinopolyspora alkaliphila</name>
    <dbReference type="NCBI Taxonomy" id="1783498"/>
    <lineage>
        <taxon>Bacteria</taxon>
        <taxon>Bacillati</taxon>
        <taxon>Actinomycetota</taxon>
        <taxon>Actinomycetes</taxon>
        <taxon>Jiangellales</taxon>
        <taxon>Jiangellaceae</taxon>
        <taxon>Phytoactinopolyspora</taxon>
    </lineage>
</organism>
<gene>
    <name evidence="2" type="ORF">G1H11_10595</name>
</gene>
<dbReference type="Proteomes" id="UP000469185">
    <property type="component" value="Unassembled WGS sequence"/>
</dbReference>
<accession>A0A6N9YL10</accession>
<sequence>MTDPLADVAALDGVGVAAAHARDAIDAVLRHPAMRRGAAEIAAESAVRGARASAQLAGGDPEALADPYVQGALRATAELPELAKTWDRSPRQVLARIHLLAARDLVTDADALGRPDSNADAGRLEQLLTVATAATAAPGVVVAAIVHGELLAIRPFDAADGLVARATERIVLLARGVDTKAVSIPEAGHLALARAYEPLLDAYRSGSPAGVGAWVRHCAEAYARGAEAALAVAESR</sequence>
<protein>
    <submittedName>
        <fullName evidence="2">Oxidoreductase</fullName>
    </submittedName>
</protein>